<gene>
    <name evidence="3" type="ORF">NVS88_17315</name>
</gene>
<feature type="domain" description="DUF58" evidence="2">
    <location>
        <begin position="195"/>
        <end position="366"/>
    </location>
</feature>
<proteinExistence type="predicted"/>
<protein>
    <submittedName>
        <fullName evidence="3">DUF58 domain-containing protein</fullName>
    </submittedName>
</protein>
<dbReference type="PANTHER" id="PTHR33608">
    <property type="entry name" value="BLL2464 PROTEIN"/>
    <property type="match status" value="1"/>
</dbReference>
<evidence type="ECO:0000313" key="3">
    <source>
        <dbReference type="EMBL" id="MDG3016317.1"/>
    </source>
</evidence>
<dbReference type="Proteomes" id="UP001152755">
    <property type="component" value="Unassembled WGS sequence"/>
</dbReference>
<dbReference type="AlphaFoldDB" id="A0A9X4M5G6"/>
<dbReference type="EMBL" id="JANRHA010000012">
    <property type="protein sequence ID" value="MDG3016317.1"/>
    <property type="molecule type" value="Genomic_DNA"/>
</dbReference>
<dbReference type="Pfam" id="PF01882">
    <property type="entry name" value="DUF58"/>
    <property type="match status" value="1"/>
</dbReference>
<keyword evidence="1" id="KW-0812">Transmembrane</keyword>
<organism evidence="3 4">
    <name type="scientific">Speluncibacter jeojiensis</name>
    <dbReference type="NCBI Taxonomy" id="2710754"/>
    <lineage>
        <taxon>Bacteria</taxon>
        <taxon>Bacillati</taxon>
        <taxon>Actinomycetota</taxon>
        <taxon>Actinomycetes</taxon>
        <taxon>Mycobacteriales</taxon>
        <taxon>Speluncibacteraceae</taxon>
        <taxon>Speluncibacter</taxon>
    </lineage>
</organism>
<dbReference type="RefSeq" id="WP_332520477.1">
    <property type="nucleotide sequence ID" value="NZ_JANRHA010000012.1"/>
</dbReference>
<keyword evidence="1" id="KW-0472">Membrane</keyword>
<name>A0A9X4M5G6_9ACTN</name>
<dbReference type="InterPro" id="IPR002881">
    <property type="entry name" value="DUF58"/>
</dbReference>
<reference evidence="3" key="1">
    <citation type="submission" date="2022-08" db="EMBL/GenBank/DDBJ databases">
        <title>Genome analysis of Corynebacteriales strain.</title>
        <authorList>
            <person name="Lee S.D."/>
        </authorList>
    </citation>
    <scope>NUCLEOTIDE SEQUENCE</scope>
    <source>
        <strain evidence="3">D3-21</strain>
    </source>
</reference>
<evidence type="ECO:0000259" key="2">
    <source>
        <dbReference type="Pfam" id="PF01882"/>
    </source>
</evidence>
<feature type="transmembrane region" description="Helical" evidence="1">
    <location>
        <begin position="20"/>
        <end position="36"/>
    </location>
</feature>
<keyword evidence="1" id="KW-1133">Transmembrane helix</keyword>
<keyword evidence="4" id="KW-1185">Reference proteome</keyword>
<accession>A0A9X4M5G6</accession>
<dbReference type="PANTHER" id="PTHR33608:SF14">
    <property type="entry name" value="POSSIBLE CONSERVED SECRETED PROTEIN"/>
    <property type="match status" value="1"/>
</dbReference>
<evidence type="ECO:0000256" key="1">
    <source>
        <dbReference type="SAM" id="Phobius"/>
    </source>
</evidence>
<sequence length="432" mass="46390">MTRPATQWDLPLHWRTSTTARTLATVAAVALAGAVLSGRWPLVVYAAPFLGALASAGWLRRPPARARVVVAGAPLRCFEAETVEVPFAVGADRTEWTVEPEPRPGLTVRAASGSDVGAVTLRVRVDRWGRHPVVARLAATAAGGLLSATERFEVAQIRGYPSVAPGEAPIPRTELPARIGTHLTAHHGLGVEYADIRGYLPGDQLRSINWAVSARRRRLHITERYTDRAADVVALIDAYPAAPGPAAAGLEWSVRGATQVVQSALQIGDRAGVVALGGRVRWLGPDIGRRQFYRVLDTVLDAGYPDAGYPGAGESARGAAEGTLAPRPAVPPGALVFAFTTLLETAFTLALLDLRSRGHAVVLIDVLRGAPFTEELDPLTAQMWRLGRTAMHRDLRALGVDVVEWPEGVSLEQALIPLVRSRPRRQRRTAHP</sequence>
<comment type="caution">
    <text evidence="3">The sequence shown here is derived from an EMBL/GenBank/DDBJ whole genome shotgun (WGS) entry which is preliminary data.</text>
</comment>
<evidence type="ECO:0000313" key="4">
    <source>
        <dbReference type="Proteomes" id="UP001152755"/>
    </source>
</evidence>